<organism evidence="3">
    <name type="scientific">Drosophila persimilis</name>
    <name type="common">Fruit fly</name>
    <dbReference type="NCBI Taxonomy" id="7234"/>
    <lineage>
        <taxon>Eukaryota</taxon>
        <taxon>Metazoa</taxon>
        <taxon>Ecdysozoa</taxon>
        <taxon>Arthropoda</taxon>
        <taxon>Hexapoda</taxon>
        <taxon>Insecta</taxon>
        <taxon>Pterygota</taxon>
        <taxon>Neoptera</taxon>
        <taxon>Endopterygota</taxon>
        <taxon>Diptera</taxon>
        <taxon>Brachycera</taxon>
        <taxon>Muscomorpha</taxon>
        <taxon>Ephydroidea</taxon>
        <taxon>Drosophilidae</taxon>
        <taxon>Drosophila</taxon>
        <taxon>Sophophora</taxon>
    </lineage>
</organism>
<dbReference type="Proteomes" id="UP000008744">
    <property type="component" value="Unassembled WGS sequence"/>
</dbReference>
<evidence type="ECO:0000313" key="2">
    <source>
        <dbReference type="EMBL" id="EDW35867.1"/>
    </source>
</evidence>
<accession>B4GH97</accession>
<dbReference type="OMA" id="LKSWHIL"/>
<evidence type="ECO:0000313" key="3">
    <source>
        <dbReference type="Proteomes" id="UP000008744"/>
    </source>
</evidence>
<evidence type="ECO:0000256" key="1">
    <source>
        <dbReference type="SAM" id="MobiDB-lite"/>
    </source>
</evidence>
<protein>
    <submittedName>
        <fullName evidence="2">GL16983</fullName>
    </submittedName>
</protein>
<feature type="region of interest" description="Disordered" evidence="1">
    <location>
        <begin position="183"/>
        <end position="233"/>
    </location>
</feature>
<proteinExistence type="predicted"/>
<keyword evidence="3" id="KW-1185">Reference proteome</keyword>
<reference evidence="2 3" key="1">
    <citation type="journal article" date="2007" name="Nature">
        <title>Evolution of genes and genomes on the Drosophila phylogeny.</title>
        <authorList>
            <consortium name="Drosophila 12 Genomes Consortium"/>
            <person name="Clark A.G."/>
            <person name="Eisen M.B."/>
            <person name="Smith D.R."/>
            <person name="Bergman C.M."/>
            <person name="Oliver B."/>
            <person name="Markow T.A."/>
            <person name="Kaufman T.C."/>
            <person name="Kellis M."/>
            <person name="Gelbart W."/>
            <person name="Iyer V.N."/>
            <person name="Pollard D.A."/>
            <person name="Sackton T.B."/>
            <person name="Larracuente A.M."/>
            <person name="Singh N.D."/>
            <person name="Abad J.P."/>
            <person name="Abt D.N."/>
            <person name="Adryan B."/>
            <person name="Aguade M."/>
            <person name="Akashi H."/>
            <person name="Anderson W.W."/>
            <person name="Aquadro C.F."/>
            <person name="Ardell D.H."/>
            <person name="Arguello R."/>
            <person name="Artieri C.G."/>
            <person name="Barbash D.A."/>
            <person name="Barker D."/>
            <person name="Barsanti P."/>
            <person name="Batterham P."/>
            <person name="Batzoglou S."/>
            <person name="Begun D."/>
            <person name="Bhutkar A."/>
            <person name="Blanco E."/>
            <person name="Bosak S.A."/>
            <person name="Bradley R.K."/>
            <person name="Brand A.D."/>
            <person name="Brent M.R."/>
            <person name="Brooks A.N."/>
            <person name="Brown R.H."/>
            <person name="Butlin R.K."/>
            <person name="Caggese C."/>
            <person name="Calvi B.R."/>
            <person name="Bernardo de Carvalho A."/>
            <person name="Caspi A."/>
            <person name="Castrezana S."/>
            <person name="Celniker S.E."/>
            <person name="Chang J.L."/>
            <person name="Chapple C."/>
            <person name="Chatterji S."/>
            <person name="Chinwalla A."/>
            <person name="Civetta A."/>
            <person name="Clifton S.W."/>
            <person name="Comeron J.M."/>
            <person name="Costello J.C."/>
            <person name="Coyne J.A."/>
            <person name="Daub J."/>
            <person name="David R.G."/>
            <person name="Delcher A.L."/>
            <person name="Delehaunty K."/>
            <person name="Do C.B."/>
            <person name="Ebling H."/>
            <person name="Edwards K."/>
            <person name="Eickbush T."/>
            <person name="Evans J.D."/>
            <person name="Filipski A."/>
            <person name="Findeiss S."/>
            <person name="Freyhult E."/>
            <person name="Fulton L."/>
            <person name="Fulton R."/>
            <person name="Garcia A.C."/>
            <person name="Gardiner A."/>
            <person name="Garfield D.A."/>
            <person name="Garvin B.E."/>
            <person name="Gibson G."/>
            <person name="Gilbert D."/>
            <person name="Gnerre S."/>
            <person name="Godfrey J."/>
            <person name="Good R."/>
            <person name="Gotea V."/>
            <person name="Gravely B."/>
            <person name="Greenberg A.J."/>
            <person name="Griffiths-Jones S."/>
            <person name="Gross S."/>
            <person name="Guigo R."/>
            <person name="Gustafson E.A."/>
            <person name="Haerty W."/>
            <person name="Hahn M.W."/>
            <person name="Halligan D.L."/>
            <person name="Halpern A.L."/>
            <person name="Halter G.M."/>
            <person name="Han M.V."/>
            <person name="Heger A."/>
            <person name="Hillier L."/>
            <person name="Hinrichs A.S."/>
            <person name="Holmes I."/>
            <person name="Hoskins R.A."/>
            <person name="Hubisz M.J."/>
            <person name="Hultmark D."/>
            <person name="Huntley M.A."/>
            <person name="Jaffe D.B."/>
            <person name="Jagadeeshan S."/>
            <person name="Jeck W.R."/>
            <person name="Johnson J."/>
            <person name="Jones C.D."/>
            <person name="Jordan W.C."/>
            <person name="Karpen G.H."/>
            <person name="Kataoka E."/>
            <person name="Keightley P.D."/>
            <person name="Kheradpour P."/>
            <person name="Kirkness E.F."/>
            <person name="Koerich L.B."/>
            <person name="Kristiansen K."/>
            <person name="Kudrna D."/>
            <person name="Kulathinal R.J."/>
            <person name="Kumar S."/>
            <person name="Kwok R."/>
            <person name="Lander E."/>
            <person name="Langley C.H."/>
            <person name="Lapoint R."/>
            <person name="Lazzaro B.P."/>
            <person name="Lee S.J."/>
            <person name="Levesque L."/>
            <person name="Li R."/>
            <person name="Lin C.F."/>
            <person name="Lin M.F."/>
            <person name="Lindblad-Toh K."/>
            <person name="Llopart A."/>
            <person name="Long M."/>
            <person name="Low L."/>
            <person name="Lozovsky E."/>
            <person name="Lu J."/>
            <person name="Luo M."/>
            <person name="Machado C.A."/>
            <person name="Makalowski W."/>
            <person name="Marzo M."/>
            <person name="Matsuda M."/>
            <person name="Matzkin L."/>
            <person name="McAllister B."/>
            <person name="McBride C.S."/>
            <person name="McKernan B."/>
            <person name="McKernan K."/>
            <person name="Mendez-Lago M."/>
            <person name="Minx P."/>
            <person name="Mollenhauer M.U."/>
            <person name="Montooth K."/>
            <person name="Mount S.M."/>
            <person name="Mu X."/>
            <person name="Myers E."/>
            <person name="Negre B."/>
            <person name="Newfeld S."/>
            <person name="Nielsen R."/>
            <person name="Noor M.A."/>
            <person name="O'Grady P."/>
            <person name="Pachter L."/>
            <person name="Papaceit M."/>
            <person name="Parisi M.J."/>
            <person name="Parisi M."/>
            <person name="Parts L."/>
            <person name="Pedersen J.S."/>
            <person name="Pesole G."/>
            <person name="Phillippy A.M."/>
            <person name="Ponting C.P."/>
            <person name="Pop M."/>
            <person name="Porcelli D."/>
            <person name="Powell J.R."/>
            <person name="Prohaska S."/>
            <person name="Pruitt K."/>
            <person name="Puig M."/>
            <person name="Quesneville H."/>
            <person name="Ram K.R."/>
            <person name="Rand D."/>
            <person name="Rasmussen M.D."/>
            <person name="Reed L.K."/>
            <person name="Reenan R."/>
            <person name="Reily A."/>
            <person name="Remington K.A."/>
            <person name="Rieger T.T."/>
            <person name="Ritchie M.G."/>
            <person name="Robin C."/>
            <person name="Rogers Y.H."/>
            <person name="Rohde C."/>
            <person name="Rozas J."/>
            <person name="Rubenfield M.J."/>
            <person name="Ruiz A."/>
            <person name="Russo S."/>
            <person name="Salzberg S.L."/>
            <person name="Sanchez-Gracia A."/>
            <person name="Saranga D.J."/>
            <person name="Sato H."/>
            <person name="Schaeffer S.W."/>
            <person name="Schatz M.C."/>
            <person name="Schlenke T."/>
            <person name="Schwartz R."/>
            <person name="Segarra C."/>
            <person name="Singh R.S."/>
            <person name="Sirot L."/>
            <person name="Sirota M."/>
            <person name="Sisneros N.B."/>
            <person name="Smith C.D."/>
            <person name="Smith T.F."/>
            <person name="Spieth J."/>
            <person name="Stage D.E."/>
            <person name="Stark A."/>
            <person name="Stephan W."/>
            <person name="Strausberg R.L."/>
            <person name="Strempel S."/>
            <person name="Sturgill D."/>
            <person name="Sutton G."/>
            <person name="Sutton G.G."/>
            <person name="Tao W."/>
            <person name="Teichmann S."/>
            <person name="Tobari Y.N."/>
            <person name="Tomimura Y."/>
            <person name="Tsolas J.M."/>
            <person name="Valente V.L."/>
            <person name="Venter E."/>
            <person name="Venter J.C."/>
            <person name="Vicario S."/>
            <person name="Vieira F.G."/>
            <person name="Vilella A.J."/>
            <person name="Villasante A."/>
            <person name="Walenz B."/>
            <person name="Wang J."/>
            <person name="Wasserman M."/>
            <person name="Watts T."/>
            <person name="Wilson D."/>
            <person name="Wilson R.K."/>
            <person name="Wing R.A."/>
            <person name="Wolfner M.F."/>
            <person name="Wong A."/>
            <person name="Wong G.K."/>
            <person name="Wu C.I."/>
            <person name="Wu G."/>
            <person name="Yamamoto D."/>
            <person name="Yang H.P."/>
            <person name="Yang S.P."/>
            <person name="Yorke J.A."/>
            <person name="Yoshida K."/>
            <person name="Zdobnov E."/>
            <person name="Zhang P."/>
            <person name="Zhang Y."/>
            <person name="Zimin A.V."/>
            <person name="Baldwin J."/>
            <person name="Abdouelleil A."/>
            <person name="Abdulkadir J."/>
            <person name="Abebe A."/>
            <person name="Abera B."/>
            <person name="Abreu J."/>
            <person name="Acer S.C."/>
            <person name="Aftuck L."/>
            <person name="Alexander A."/>
            <person name="An P."/>
            <person name="Anderson E."/>
            <person name="Anderson S."/>
            <person name="Arachi H."/>
            <person name="Azer M."/>
            <person name="Bachantsang P."/>
            <person name="Barry A."/>
            <person name="Bayul T."/>
            <person name="Berlin A."/>
            <person name="Bessette D."/>
            <person name="Bloom T."/>
            <person name="Blye J."/>
            <person name="Boguslavskiy L."/>
            <person name="Bonnet C."/>
            <person name="Boukhgalter B."/>
            <person name="Bourzgui I."/>
            <person name="Brown A."/>
            <person name="Cahill P."/>
            <person name="Channer S."/>
            <person name="Cheshatsang Y."/>
            <person name="Chuda L."/>
            <person name="Citroen M."/>
            <person name="Collymore A."/>
            <person name="Cooke P."/>
            <person name="Costello M."/>
            <person name="D'Aco K."/>
            <person name="Daza R."/>
            <person name="De Haan G."/>
            <person name="DeGray S."/>
            <person name="DeMaso C."/>
            <person name="Dhargay N."/>
            <person name="Dooley K."/>
            <person name="Dooley E."/>
            <person name="Doricent M."/>
            <person name="Dorje P."/>
            <person name="Dorjee K."/>
            <person name="Dupes A."/>
            <person name="Elong R."/>
            <person name="Falk J."/>
            <person name="Farina A."/>
            <person name="Faro S."/>
            <person name="Ferguson D."/>
            <person name="Fisher S."/>
            <person name="Foley C.D."/>
            <person name="Franke A."/>
            <person name="Friedrich D."/>
            <person name="Gadbois L."/>
            <person name="Gearin G."/>
            <person name="Gearin C.R."/>
            <person name="Giannoukos G."/>
            <person name="Goode T."/>
            <person name="Graham J."/>
            <person name="Grandbois E."/>
            <person name="Grewal S."/>
            <person name="Gyaltsen K."/>
            <person name="Hafez N."/>
            <person name="Hagos B."/>
            <person name="Hall J."/>
            <person name="Henson C."/>
            <person name="Hollinger A."/>
            <person name="Honan T."/>
            <person name="Huard M.D."/>
            <person name="Hughes L."/>
            <person name="Hurhula B."/>
            <person name="Husby M.E."/>
            <person name="Kamat A."/>
            <person name="Kanga B."/>
            <person name="Kashin S."/>
            <person name="Khazanovich D."/>
            <person name="Kisner P."/>
            <person name="Lance K."/>
            <person name="Lara M."/>
            <person name="Lee W."/>
            <person name="Lennon N."/>
            <person name="Letendre F."/>
            <person name="LeVine R."/>
            <person name="Lipovsky A."/>
            <person name="Liu X."/>
            <person name="Liu J."/>
            <person name="Liu S."/>
            <person name="Lokyitsang T."/>
            <person name="Lokyitsang Y."/>
            <person name="Lubonja R."/>
            <person name="Lui A."/>
            <person name="MacDonald P."/>
            <person name="Magnisalis V."/>
            <person name="Maru K."/>
            <person name="Matthews C."/>
            <person name="McCusker W."/>
            <person name="McDonough S."/>
            <person name="Mehta T."/>
            <person name="Meldrim J."/>
            <person name="Meneus L."/>
            <person name="Mihai O."/>
            <person name="Mihalev A."/>
            <person name="Mihova T."/>
            <person name="Mittelman R."/>
            <person name="Mlenga V."/>
            <person name="Montmayeur A."/>
            <person name="Mulrain L."/>
            <person name="Navidi A."/>
            <person name="Naylor J."/>
            <person name="Negash T."/>
            <person name="Nguyen T."/>
            <person name="Nguyen N."/>
            <person name="Nicol R."/>
            <person name="Norbu C."/>
            <person name="Norbu N."/>
            <person name="Novod N."/>
            <person name="O'Neill B."/>
            <person name="Osman S."/>
            <person name="Markiewicz E."/>
            <person name="Oyono O.L."/>
            <person name="Patti C."/>
            <person name="Phunkhang P."/>
            <person name="Pierre F."/>
            <person name="Priest M."/>
            <person name="Raghuraman S."/>
            <person name="Rege F."/>
            <person name="Reyes R."/>
            <person name="Rise C."/>
            <person name="Rogov P."/>
            <person name="Ross K."/>
            <person name="Ryan E."/>
            <person name="Settipalli S."/>
            <person name="Shea T."/>
            <person name="Sherpa N."/>
            <person name="Shi L."/>
            <person name="Shih D."/>
            <person name="Sparrow T."/>
            <person name="Spaulding J."/>
            <person name="Stalker J."/>
            <person name="Stange-Thomann N."/>
            <person name="Stavropoulos S."/>
            <person name="Stone C."/>
            <person name="Strader C."/>
            <person name="Tesfaye S."/>
            <person name="Thomson T."/>
            <person name="Thoulutsang Y."/>
            <person name="Thoulutsang D."/>
            <person name="Topham K."/>
            <person name="Topping I."/>
            <person name="Tsamla T."/>
            <person name="Vassiliev H."/>
            <person name="Vo A."/>
            <person name="Wangchuk T."/>
            <person name="Wangdi T."/>
            <person name="Weiand M."/>
            <person name="Wilkinson J."/>
            <person name="Wilson A."/>
            <person name="Yadav S."/>
            <person name="Young G."/>
            <person name="Yu Q."/>
            <person name="Zembek L."/>
            <person name="Zhong D."/>
            <person name="Zimmer A."/>
            <person name="Zwirko Z."/>
            <person name="Jaffe D.B."/>
            <person name="Alvarez P."/>
            <person name="Brockman W."/>
            <person name="Butler J."/>
            <person name="Chin C."/>
            <person name="Gnerre S."/>
            <person name="Grabherr M."/>
            <person name="Kleber M."/>
            <person name="Mauceli E."/>
            <person name="MacCallum I."/>
        </authorList>
    </citation>
    <scope>NUCLEOTIDE SEQUENCE [LARGE SCALE GENOMIC DNA]</scope>
    <source>
        <strain evidence="3">MSH-3 / Tucson 14011-0111.49</strain>
    </source>
</reference>
<dbReference type="AlphaFoldDB" id="B4GH97"/>
<gene>
    <name evidence="2" type="primary">Dper\GL16983</name>
    <name evidence="2" type="ORF">Dper_GL16983</name>
</gene>
<sequence length="233" mass="26190">MVNKVAAHKYFMKERTGRANPGLGLKSRCQKRETVRHPDAQVPVQWTTDKGQCPNTKQQMPNTRRGQKYFAANLALARDGSVTNGRREEYDYAYYHEMRKRFNSHQPHCSLAHLKSWHILGIERKTWRSYKNTKRSNNKGNYRWRWRNKSEQWQPHSAAAAAAAVAVAATGGNNNKLEYMAGRHNGVHNNDGVVSEKNHDGEAPEPEQEPTREPGAGAGAGAGAEAEAEARTT</sequence>
<dbReference type="EMBL" id="CH479183">
    <property type="protein sequence ID" value="EDW35867.1"/>
    <property type="molecule type" value="Genomic_DNA"/>
</dbReference>
<name>B4GH97_DROPE</name>
<dbReference type="HOGENOM" id="CLU_1143588_0_0_1"/>